<proteinExistence type="predicted"/>
<evidence type="ECO:0000256" key="3">
    <source>
        <dbReference type="ARBA" id="ARBA00022989"/>
    </source>
</evidence>
<dbReference type="Proteomes" id="UP000663868">
    <property type="component" value="Unassembled WGS sequence"/>
</dbReference>
<feature type="transmembrane region" description="Helical" evidence="5">
    <location>
        <begin position="119"/>
        <end position="138"/>
    </location>
</feature>
<evidence type="ECO:0000256" key="2">
    <source>
        <dbReference type="ARBA" id="ARBA00022692"/>
    </source>
</evidence>
<keyword evidence="2 5" id="KW-0812">Transmembrane</keyword>
<name>A0A814XDB6_9BILA</name>
<sequence length="277" mass="32042">MDMSDFDLFQNNIFLSIVSINLIPIIIIFLLNSIILVRRYQSLLIIFLSFASGGLMADVFIRLFPSTINLYNKSNENENQFHIDDQHNNHAGLFILTGIFLSFTIEKFYRYFQNNNEQISTSSSIHILAYLFLLADILHKYTNNLSLFSILLSKSSIHSTVLIISIIYETLYVFYGYAILIHSGWTSSKIIRYQLLTGFINSILFWFDFQFSSNIKLRLRLYQIFLPILAGILIYISTVHITPKVIENIYGIKGTILKVNTFVISVLIVVYLKQSNK</sequence>
<dbReference type="GO" id="GO:0016020">
    <property type="term" value="C:membrane"/>
    <property type="evidence" value="ECO:0007669"/>
    <property type="project" value="UniProtKB-SubCell"/>
</dbReference>
<comment type="caution">
    <text evidence="6">The sequence shown here is derived from an EMBL/GenBank/DDBJ whole genome shotgun (WGS) entry which is preliminary data.</text>
</comment>
<evidence type="ECO:0000256" key="5">
    <source>
        <dbReference type="SAM" id="Phobius"/>
    </source>
</evidence>
<dbReference type="AlphaFoldDB" id="A0A814XDB6"/>
<dbReference type="InterPro" id="IPR003689">
    <property type="entry name" value="ZIP"/>
</dbReference>
<protein>
    <submittedName>
        <fullName evidence="6">Uncharacterized protein</fullName>
    </submittedName>
</protein>
<evidence type="ECO:0000313" key="8">
    <source>
        <dbReference type="Proteomes" id="UP000663860"/>
    </source>
</evidence>
<dbReference type="PANTHER" id="PTHR16950">
    <property type="entry name" value="ZINC TRANSPORTER SLC39A7 HISTIDINE-RICH MEMBRANE PROTEIN KE4"/>
    <property type="match status" value="1"/>
</dbReference>
<dbReference type="PANTHER" id="PTHR16950:SF16">
    <property type="entry name" value="ZINC TRANSPORTER ZIP13"/>
    <property type="match status" value="1"/>
</dbReference>
<feature type="transmembrane region" description="Helical" evidence="5">
    <location>
        <begin position="190"/>
        <end position="209"/>
    </location>
</feature>
<evidence type="ECO:0000256" key="1">
    <source>
        <dbReference type="ARBA" id="ARBA00004141"/>
    </source>
</evidence>
<comment type="subcellular location">
    <subcellularLocation>
        <location evidence="1">Membrane</location>
        <topology evidence="1">Multi-pass membrane protein</topology>
    </subcellularLocation>
</comment>
<dbReference type="EMBL" id="CAJNOE010000436">
    <property type="protein sequence ID" value="CAF1214782.1"/>
    <property type="molecule type" value="Genomic_DNA"/>
</dbReference>
<feature type="transmembrane region" description="Helical" evidence="5">
    <location>
        <begin position="221"/>
        <end position="243"/>
    </location>
</feature>
<feature type="transmembrane region" description="Helical" evidence="5">
    <location>
        <begin position="12"/>
        <end position="31"/>
    </location>
</feature>
<dbReference type="GO" id="GO:0006882">
    <property type="term" value="P:intracellular zinc ion homeostasis"/>
    <property type="evidence" value="ECO:0007669"/>
    <property type="project" value="TreeGrafter"/>
</dbReference>
<feature type="transmembrane region" description="Helical" evidence="5">
    <location>
        <begin position="249"/>
        <end position="272"/>
    </location>
</feature>
<dbReference type="GO" id="GO:0005385">
    <property type="term" value="F:zinc ion transmembrane transporter activity"/>
    <property type="evidence" value="ECO:0007669"/>
    <property type="project" value="TreeGrafter"/>
</dbReference>
<evidence type="ECO:0000256" key="4">
    <source>
        <dbReference type="ARBA" id="ARBA00023136"/>
    </source>
</evidence>
<feature type="transmembrane region" description="Helical" evidence="5">
    <location>
        <begin position="159"/>
        <end position="178"/>
    </location>
</feature>
<accession>A0A814XDB6</accession>
<keyword evidence="4 5" id="KW-0472">Membrane</keyword>
<feature type="transmembrane region" description="Helical" evidence="5">
    <location>
        <begin position="43"/>
        <end position="64"/>
    </location>
</feature>
<dbReference type="Pfam" id="PF02535">
    <property type="entry name" value="Zip"/>
    <property type="match status" value="2"/>
</dbReference>
<keyword evidence="3 5" id="KW-1133">Transmembrane helix</keyword>
<dbReference type="Proteomes" id="UP000663860">
    <property type="component" value="Unassembled WGS sequence"/>
</dbReference>
<dbReference type="EMBL" id="CAJOBB010002096">
    <property type="protein sequence ID" value="CAF3937515.1"/>
    <property type="molecule type" value="Genomic_DNA"/>
</dbReference>
<evidence type="ECO:0000313" key="7">
    <source>
        <dbReference type="EMBL" id="CAF3937515.1"/>
    </source>
</evidence>
<evidence type="ECO:0000313" key="6">
    <source>
        <dbReference type="EMBL" id="CAF1214782.1"/>
    </source>
</evidence>
<gene>
    <name evidence="6" type="ORF">IZO911_LOCUS29377</name>
    <name evidence="7" type="ORF">KXQ929_LOCUS24829</name>
</gene>
<reference evidence="6" key="1">
    <citation type="submission" date="2021-02" db="EMBL/GenBank/DDBJ databases">
        <authorList>
            <person name="Nowell W R."/>
        </authorList>
    </citation>
    <scope>NUCLEOTIDE SEQUENCE</scope>
</reference>
<organism evidence="6 8">
    <name type="scientific">Adineta steineri</name>
    <dbReference type="NCBI Taxonomy" id="433720"/>
    <lineage>
        <taxon>Eukaryota</taxon>
        <taxon>Metazoa</taxon>
        <taxon>Spiralia</taxon>
        <taxon>Gnathifera</taxon>
        <taxon>Rotifera</taxon>
        <taxon>Eurotatoria</taxon>
        <taxon>Bdelloidea</taxon>
        <taxon>Adinetida</taxon>
        <taxon>Adinetidae</taxon>
        <taxon>Adineta</taxon>
    </lineage>
</organism>